<gene>
    <name evidence="1" type="ORF">Ahy_B08g092428</name>
</gene>
<reference evidence="1 2" key="1">
    <citation type="submission" date="2019-01" db="EMBL/GenBank/DDBJ databases">
        <title>Sequencing of cultivated peanut Arachis hypogaea provides insights into genome evolution and oil improvement.</title>
        <authorList>
            <person name="Chen X."/>
        </authorList>
    </citation>
    <scope>NUCLEOTIDE SEQUENCE [LARGE SCALE GENOMIC DNA]</scope>
    <source>
        <strain evidence="2">cv. Fuhuasheng</strain>
        <tissue evidence="1">Leaves</tissue>
    </source>
</reference>
<sequence length="104" mass="11175">MLNLKPLTLNHWAPSSCTLPQTFTLVPPAHCLRLDFCFFSDPPLSSTTPSSPSRRLAAELLPTLSSCCSCSCLVFSTSLFLSLGIHLPLLPSPVILSPDTCADD</sequence>
<evidence type="ECO:0000313" key="2">
    <source>
        <dbReference type="Proteomes" id="UP000289738"/>
    </source>
</evidence>
<name>A0A444Y3U8_ARAHY</name>
<comment type="caution">
    <text evidence="1">The sequence shown here is derived from an EMBL/GenBank/DDBJ whole genome shotgun (WGS) entry which is preliminary data.</text>
</comment>
<organism evidence="1 2">
    <name type="scientific">Arachis hypogaea</name>
    <name type="common">Peanut</name>
    <dbReference type="NCBI Taxonomy" id="3818"/>
    <lineage>
        <taxon>Eukaryota</taxon>
        <taxon>Viridiplantae</taxon>
        <taxon>Streptophyta</taxon>
        <taxon>Embryophyta</taxon>
        <taxon>Tracheophyta</taxon>
        <taxon>Spermatophyta</taxon>
        <taxon>Magnoliopsida</taxon>
        <taxon>eudicotyledons</taxon>
        <taxon>Gunneridae</taxon>
        <taxon>Pentapetalae</taxon>
        <taxon>rosids</taxon>
        <taxon>fabids</taxon>
        <taxon>Fabales</taxon>
        <taxon>Fabaceae</taxon>
        <taxon>Papilionoideae</taxon>
        <taxon>50 kb inversion clade</taxon>
        <taxon>dalbergioids sensu lato</taxon>
        <taxon>Dalbergieae</taxon>
        <taxon>Pterocarpus clade</taxon>
        <taxon>Arachis</taxon>
    </lineage>
</organism>
<evidence type="ECO:0000313" key="1">
    <source>
        <dbReference type="EMBL" id="RYQ96604.1"/>
    </source>
</evidence>
<keyword evidence="2" id="KW-1185">Reference proteome</keyword>
<dbReference type="Proteomes" id="UP000289738">
    <property type="component" value="Chromosome B08"/>
</dbReference>
<dbReference type="EMBL" id="SDMP01000018">
    <property type="protein sequence ID" value="RYQ96604.1"/>
    <property type="molecule type" value="Genomic_DNA"/>
</dbReference>
<protein>
    <submittedName>
        <fullName evidence="1">Uncharacterized protein</fullName>
    </submittedName>
</protein>
<dbReference type="AlphaFoldDB" id="A0A444Y3U8"/>
<accession>A0A444Y3U8</accession>
<proteinExistence type="predicted"/>